<name>A0A7S3HZ61_9SPIT</name>
<dbReference type="EC" id="3.5.1.23" evidence="1"/>
<sequence>MTSPGHFIIGGVSGNEGVVLTRNADSTDHRFELSDSQWYVAMTNVDVWEQDDKRFDNAIKFLEELGQDNFEPDGQSLIENVLWRDGVIQDDSIFTAAISAYPGTQLTIYDAPSDAKFDAVWSPVDIFSTV</sequence>
<dbReference type="EMBL" id="HBIE01011273">
    <property type="protein sequence ID" value="CAE0308531.1"/>
    <property type="molecule type" value="Transcribed_RNA"/>
</dbReference>
<accession>A0A7S3HZ61</accession>
<protein>
    <recommendedName>
        <fullName evidence="1">ceramidase</fullName>
        <ecNumber evidence="1">3.5.1.23</ecNumber>
    </recommendedName>
</protein>
<reference evidence="2" key="1">
    <citation type="submission" date="2021-01" db="EMBL/GenBank/DDBJ databases">
        <authorList>
            <person name="Corre E."/>
            <person name="Pelletier E."/>
            <person name="Niang G."/>
            <person name="Scheremetjew M."/>
            <person name="Finn R."/>
            <person name="Kale V."/>
            <person name="Holt S."/>
            <person name="Cochrane G."/>
            <person name="Meng A."/>
            <person name="Brown T."/>
            <person name="Cohen L."/>
        </authorList>
    </citation>
    <scope>NUCLEOTIDE SEQUENCE</scope>
    <source>
        <strain evidence="2">Fehren 1</strain>
    </source>
</reference>
<dbReference type="PANTHER" id="PTHR28583:SF1">
    <property type="entry name" value="ACID CERAMIDASE"/>
    <property type="match status" value="1"/>
</dbReference>
<evidence type="ECO:0000256" key="1">
    <source>
        <dbReference type="ARBA" id="ARBA00011891"/>
    </source>
</evidence>
<proteinExistence type="predicted"/>
<dbReference type="GO" id="GO:0017040">
    <property type="term" value="F:N-acylsphingosine amidohydrolase activity"/>
    <property type="evidence" value="ECO:0007669"/>
    <property type="project" value="UniProtKB-EC"/>
</dbReference>
<organism evidence="2">
    <name type="scientific">Favella ehrenbergii</name>
    <dbReference type="NCBI Taxonomy" id="182087"/>
    <lineage>
        <taxon>Eukaryota</taxon>
        <taxon>Sar</taxon>
        <taxon>Alveolata</taxon>
        <taxon>Ciliophora</taxon>
        <taxon>Intramacronucleata</taxon>
        <taxon>Spirotrichea</taxon>
        <taxon>Choreotrichia</taxon>
        <taxon>Tintinnida</taxon>
        <taxon>Xystonellidae</taxon>
        <taxon>Favella</taxon>
    </lineage>
</organism>
<dbReference type="PANTHER" id="PTHR28583">
    <property type="entry name" value="ACID AMIDASE"/>
    <property type="match status" value="1"/>
</dbReference>
<gene>
    <name evidence="2" type="ORF">FEHR0123_LOCUS3440</name>
</gene>
<evidence type="ECO:0000313" key="2">
    <source>
        <dbReference type="EMBL" id="CAE0308531.1"/>
    </source>
</evidence>
<dbReference type="AlphaFoldDB" id="A0A7S3HZ61"/>